<evidence type="ECO:0000256" key="31">
    <source>
        <dbReference type="ARBA" id="ARBA00081678"/>
    </source>
</evidence>
<comment type="similarity">
    <text evidence="4">Belongs to the AB hydrolase superfamily. Lipase family.</text>
</comment>
<dbReference type="GO" id="GO:0046872">
    <property type="term" value="F:metal ion binding"/>
    <property type="evidence" value="ECO:0007669"/>
    <property type="project" value="UniProtKB-KW"/>
</dbReference>
<dbReference type="InterPro" id="IPR052214">
    <property type="entry name" value="DAG_Lipase-Related"/>
</dbReference>
<comment type="cofactor">
    <cofactor evidence="1">
        <name>Ca(2+)</name>
        <dbReference type="ChEBI" id="CHEBI:29108"/>
    </cofactor>
</comment>
<evidence type="ECO:0000256" key="20">
    <source>
        <dbReference type="ARBA" id="ARBA00024531"/>
    </source>
</evidence>
<keyword evidence="17" id="KW-0325">Glycoprotein</keyword>
<keyword evidence="13 34" id="KW-1133">Transmembrane helix</keyword>
<feature type="region of interest" description="Disordered" evidence="33">
    <location>
        <begin position="1008"/>
        <end position="1034"/>
    </location>
</feature>
<feature type="compositionally biased region" description="Polar residues" evidence="33">
    <location>
        <begin position="762"/>
        <end position="775"/>
    </location>
</feature>
<evidence type="ECO:0000256" key="1">
    <source>
        <dbReference type="ARBA" id="ARBA00001913"/>
    </source>
</evidence>
<feature type="region of interest" description="Disordered" evidence="33">
    <location>
        <begin position="725"/>
        <end position="775"/>
    </location>
</feature>
<comment type="catalytic activity">
    <reaction evidence="20">
        <text>a 1,2-diacyl-sn-glycerol + H2O = a 2-acylglycerol + a fatty acid + H(+)</text>
        <dbReference type="Rhea" id="RHEA:33275"/>
        <dbReference type="ChEBI" id="CHEBI:15377"/>
        <dbReference type="ChEBI" id="CHEBI:15378"/>
        <dbReference type="ChEBI" id="CHEBI:17389"/>
        <dbReference type="ChEBI" id="CHEBI:17815"/>
        <dbReference type="ChEBI" id="CHEBI:28868"/>
        <dbReference type="EC" id="3.1.1.116"/>
    </reaction>
    <physiologicalReaction direction="left-to-right" evidence="20">
        <dbReference type="Rhea" id="RHEA:33276"/>
    </physiologicalReaction>
</comment>
<dbReference type="GO" id="GO:0046340">
    <property type="term" value="P:diacylglycerol catabolic process"/>
    <property type="evidence" value="ECO:0007669"/>
    <property type="project" value="TreeGrafter"/>
</dbReference>
<evidence type="ECO:0000256" key="32">
    <source>
        <dbReference type="ARBA" id="ARBA00082132"/>
    </source>
</evidence>
<evidence type="ECO:0000256" key="14">
    <source>
        <dbReference type="ARBA" id="ARBA00023018"/>
    </source>
</evidence>
<keyword evidence="19" id="KW-0966">Cell projection</keyword>
<keyword evidence="16 34" id="KW-0472">Membrane</keyword>
<dbReference type="FunFam" id="3.40.50.1820:FF:000015">
    <property type="entry name" value="Sn1-specific diacylglycerol lipase alpha"/>
    <property type="match status" value="1"/>
</dbReference>
<dbReference type="GO" id="GO:0032591">
    <property type="term" value="C:dendritic spine membrane"/>
    <property type="evidence" value="ECO:0007669"/>
    <property type="project" value="UniProtKB-SubCell"/>
</dbReference>
<dbReference type="PANTHER" id="PTHR45792">
    <property type="entry name" value="DIACYLGLYCEROL LIPASE HOMOLOG-RELATED"/>
    <property type="match status" value="1"/>
</dbReference>
<keyword evidence="8" id="KW-0479">Metal-binding</keyword>
<keyword evidence="15" id="KW-0443">Lipid metabolism</keyword>
<dbReference type="InterPro" id="IPR029058">
    <property type="entry name" value="AB_hydrolase_fold"/>
</dbReference>
<dbReference type="GO" id="GO:0004465">
    <property type="term" value="F:lipoprotein lipase activity"/>
    <property type="evidence" value="ECO:0007669"/>
    <property type="project" value="TreeGrafter"/>
</dbReference>
<comment type="catalytic activity">
    <reaction evidence="27">
        <text>1-octadecanoyl-2-(5Z,8Z,11Z,14Z-eicosatetraenoyl)-sn-glycerol + H2O = 2-(5Z,8Z,11Z,14Z-eicosatetraenoyl)-glycerol + octadecanoate + H(+)</text>
        <dbReference type="Rhea" id="RHEA:38507"/>
        <dbReference type="ChEBI" id="CHEBI:15377"/>
        <dbReference type="ChEBI" id="CHEBI:15378"/>
        <dbReference type="ChEBI" id="CHEBI:25629"/>
        <dbReference type="ChEBI" id="CHEBI:52392"/>
        <dbReference type="ChEBI" id="CHEBI:75728"/>
    </reaction>
    <physiologicalReaction direction="left-to-right" evidence="27">
        <dbReference type="Rhea" id="RHEA:38508"/>
    </physiologicalReaction>
</comment>
<gene>
    <name evidence="36" type="ORF">OFUS_LOCUS23409</name>
</gene>
<feature type="compositionally biased region" description="Low complexity" evidence="33">
    <location>
        <begin position="1083"/>
        <end position="1094"/>
    </location>
</feature>
<protein>
    <recommendedName>
        <fullName evidence="30">Diacylglycerol lipase-alpha</fullName>
        <ecNumber evidence="21">3.1.1.116</ecNumber>
    </recommendedName>
    <alternativeName>
        <fullName evidence="32">Neural stem cell-derived dendrite regulator</fullName>
    </alternativeName>
    <alternativeName>
        <fullName evidence="31">Sn1-specific diacylglycerol lipase alpha</fullName>
    </alternativeName>
</protein>
<evidence type="ECO:0000256" key="18">
    <source>
        <dbReference type="ARBA" id="ARBA00023257"/>
    </source>
</evidence>
<feature type="region of interest" description="Disordered" evidence="33">
    <location>
        <begin position="173"/>
        <end position="197"/>
    </location>
</feature>
<dbReference type="Proteomes" id="UP000749559">
    <property type="component" value="Unassembled WGS sequence"/>
</dbReference>
<feature type="compositionally biased region" description="Polar residues" evidence="33">
    <location>
        <begin position="956"/>
        <end position="971"/>
    </location>
</feature>
<keyword evidence="5" id="KW-1003">Cell membrane</keyword>
<feature type="compositionally biased region" description="Polar residues" evidence="33">
    <location>
        <begin position="1013"/>
        <end position="1023"/>
    </location>
</feature>
<evidence type="ECO:0000256" key="28">
    <source>
        <dbReference type="ARBA" id="ARBA00052463"/>
    </source>
</evidence>
<dbReference type="EMBL" id="CAIIXF020000011">
    <property type="protein sequence ID" value="CAH1799397.1"/>
    <property type="molecule type" value="Genomic_DNA"/>
</dbReference>
<sequence>MPGIVVFKRRWSVGSDDLVVPAVFLIVLHLIWILVLGIILGVVDADLTECWISLREHVLGYLVILSGSVLVEGCIAWVSMRGTILYTEPRSSMQYLLYVRLGILVAELIWVIIGVVWISQNYEQCTADAAKKAILGIVICNWVVMFSVLVSTWCMFDSAGRSWVKMKRYQQSLKDRERRKGPGSGRKSGSRRRNWRQRRPSYHTLASVESVVRKAMRAYENSWNRRCNVLFCCVQKDRHKNSFTEIAKLFTEFFRDLDVVPSDVVAGLVLLRRHQKMRRKTVVAQASNDVYQFLSGVSIRPDSRFLCLKDPVELTEFKKVVHFMKYALAAYGWPLYIMTNPGTGLCGLCSQLACCCCIPSCSNRGHQHSIVIGDNCCQCNFAALKQQSGLKTIDIVYATYHVDTIDIVYATYHVDIGETPFFVAVDHEEQKVVICIRGTLSLQDVLTDLKADAEPLPLDPLREDWLGHKGMVQAAVYIKQKLKEEMILSQAFGRDLDRGTQQYDLVLVGHSLGAGTAAILAILLQQEHPNLHCYSYSPPGGLLSANTVEETKSFITSVVVAKDVIPRIGLYQMEALRTDLISVIKKSDDPKWKTIFGTMLCCGPDPEPSILQMCEYQKEKEKRMAEFSLHPSDSQIALTTHTPLFPPGRIIHIVRNHPKKTGCSEPDPVYQALWVENSDLDEVLISPTMINDHMPDNVMDALEKVLITVGPAKPTRKLTEAERKALLTSDTPESTLERESIQPVFLEPDYLSPRGLDHSRGNRSSGAYSEGNNSLSWDYTSPLEADIADMRTRKSTRPHSDIKLELLPPGDDWQNDNAPLATPETLSLLSDTSSLDSHSLRGSFKSGYQKLLNGQNKMDPIQQSPLRQAKPEGYCYYVKPKEESSGAADSDNFYAPRDYSPTRRGFTLEGTPPLAQSTPYKNQVTTRASVEPNTAPGGHNPTGDHIALHRHPLPNGTVSPSPIKSQKNLNGNGEIDSGLENDETPTYSDLSQKIARSNSTDNYKLTFEEDADSSFQNEPTYTRHSPDSGDYQVLYSPVEGHYSHGGRGYPHGGYFPQGVSGNAHIPALKPDMELEYHNGMNDQPQPGTTPSSSPLHPPTVKLSESDSHIIDLDREQTLHRTKEEPNIPHLTDNNMIFADINNKHHDKLTRNASSPDNWQVDSTLNTPEDEYGCKIKVPSQCSDDVYLTDLNALGMEETNV</sequence>
<feature type="compositionally biased region" description="Polar residues" evidence="33">
    <location>
        <begin position="984"/>
        <end position="995"/>
    </location>
</feature>
<evidence type="ECO:0000256" key="7">
    <source>
        <dbReference type="ARBA" id="ARBA00022692"/>
    </source>
</evidence>
<accession>A0A8S4Q1I2</accession>
<keyword evidence="9" id="KW-0967">Endosome</keyword>
<comment type="catalytic activity">
    <reaction evidence="24">
        <text>1-(9Z-octadecenoyl)-2-octadecanoyl-sn-glycerol + H2O = 2-octadecanoylglycerol + (9Z)-octadecenoate + H(+)</text>
        <dbReference type="Rhea" id="RHEA:38519"/>
        <dbReference type="ChEBI" id="CHEBI:15377"/>
        <dbReference type="ChEBI" id="CHEBI:15378"/>
        <dbReference type="ChEBI" id="CHEBI:30823"/>
        <dbReference type="ChEBI" id="CHEBI:75448"/>
        <dbReference type="ChEBI" id="CHEBI:75456"/>
    </reaction>
    <physiologicalReaction direction="left-to-right" evidence="24">
        <dbReference type="Rhea" id="RHEA:38520"/>
    </physiologicalReaction>
</comment>
<reference evidence="36" key="1">
    <citation type="submission" date="2022-03" db="EMBL/GenBank/DDBJ databases">
        <authorList>
            <person name="Martin C."/>
        </authorList>
    </citation>
    <scope>NUCLEOTIDE SEQUENCE</scope>
</reference>
<keyword evidence="12" id="KW-0442">Lipid degradation</keyword>
<dbReference type="OrthoDB" id="438440at2759"/>
<dbReference type="EC" id="3.1.1.116" evidence="21"/>
<feature type="compositionally biased region" description="Polar residues" evidence="33">
    <location>
        <begin position="914"/>
        <end position="932"/>
    </location>
</feature>
<evidence type="ECO:0000256" key="11">
    <source>
        <dbReference type="ARBA" id="ARBA00022837"/>
    </source>
</evidence>
<feature type="region of interest" description="Disordered" evidence="33">
    <location>
        <begin position="1075"/>
        <end position="1104"/>
    </location>
</feature>
<comment type="subunit">
    <text evidence="29">Interacts (via C-terminal) with CAMK2A; leading to the phosphorylation and inhibition of DAGLA enzymatic activity. Interacts (via PPXXF motif) with HOMER1 and HOMER2; this interaction is required for DAGLA membrane localization.</text>
</comment>
<evidence type="ECO:0000256" key="27">
    <source>
        <dbReference type="ARBA" id="ARBA00052106"/>
    </source>
</evidence>
<evidence type="ECO:0000313" key="36">
    <source>
        <dbReference type="EMBL" id="CAH1799397.1"/>
    </source>
</evidence>
<keyword evidence="7 34" id="KW-0812">Transmembrane</keyword>
<comment type="caution">
    <text evidence="36">The sequence shown here is derived from an EMBL/GenBank/DDBJ whole genome shotgun (WGS) entry which is preliminary data.</text>
</comment>
<feature type="transmembrane region" description="Helical" evidence="34">
    <location>
        <begin position="18"/>
        <end position="43"/>
    </location>
</feature>
<evidence type="ECO:0000256" key="21">
    <source>
        <dbReference type="ARBA" id="ARBA00026104"/>
    </source>
</evidence>
<dbReference type="GO" id="GO:0031901">
    <property type="term" value="C:early endosome membrane"/>
    <property type="evidence" value="ECO:0007669"/>
    <property type="project" value="UniProtKB-SubCell"/>
</dbReference>
<evidence type="ECO:0000256" key="17">
    <source>
        <dbReference type="ARBA" id="ARBA00023180"/>
    </source>
</evidence>
<evidence type="ECO:0000256" key="19">
    <source>
        <dbReference type="ARBA" id="ARBA00023273"/>
    </source>
</evidence>
<evidence type="ECO:0000256" key="3">
    <source>
        <dbReference type="ARBA" id="ARBA00004520"/>
    </source>
</evidence>
<evidence type="ECO:0000256" key="2">
    <source>
        <dbReference type="ARBA" id="ARBA00004332"/>
    </source>
</evidence>
<evidence type="ECO:0000256" key="25">
    <source>
        <dbReference type="ARBA" id="ARBA00050709"/>
    </source>
</evidence>
<evidence type="ECO:0000256" key="8">
    <source>
        <dbReference type="ARBA" id="ARBA00022723"/>
    </source>
</evidence>
<feature type="compositionally biased region" description="Basic residues" evidence="33">
    <location>
        <begin position="188"/>
        <end position="197"/>
    </location>
</feature>
<evidence type="ECO:0000256" key="34">
    <source>
        <dbReference type="SAM" id="Phobius"/>
    </source>
</evidence>
<evidence type="ECO:0000313" key="37">
    <source>
        <dbReference type="Proteomes" id="UP000749559"/>
    </source>
</evidence>
<keyword evidence="10" id="KW-0378">Hydrolase</keyword>
<evidence type="ECO:0000256" key="24">
    <source>
        <dbReference type="ARBA" id="ARBA00050486"/>
    </source>
</evidence>
<evidence type="ECO:0000256" key="10">
    <source>
        <dbReference type="ARBA" id="ARBA00022801"/>
    </source>
</evidence>
<evidence type="ECO:0000256" key="6">
    <source>
        <dbReference type="ARBA" id="ARBA00022553"/>
    </source>
</evidence>
<evidence type="ECO:0000256" key="5">
    <source>
        <dbReference type="ARBA" id="ARBA00022475"/>
    </source>
</evidence>
<evidence type="ECO:0000256" key="33">
    <source>
        <dbReference type="SAM" id="MobiDB-lite"/>
    </source>
</evidence>
<comment type="catalytic activity">
    <reaction evidence="25">
        <text>1-(9Z-octadecenoyl)-2-(9Z,12Z-octadecadienoyl)-sn-glycerol + H2O = 2-(9Z,12Z-octadecadienoyl)-glycerol + (9Z)-octadecenoate + H(+)</text>
        <dbReference type="Rhea" id="RHEA:38523"/>
        <dbReference type="ChEBI" id="CHEBI:15377"/>
        <dbReference type="ChEBI" id="CHEBI:15378"/>
        <dbReference type="ChEBI" id="CHEBI:30823"/>
        <dbReference type="ChEBI" id="CHEBI:75450"/>
        <dbReference type="ChEBI" id="CHEBI:75457"/>
    </reaction>
    <physiologicalReaction direction="left-to-right" evidence="25">
        <dbReference type="Rhea" id="RHEA:38524"/>
    </physiologicalReaction>
</comment>
<feature type="transmembrane region" description="Helical" evidence="34">
    <location>
        <begin position="133"/>
        <end position="156"/>
    </location>
</feature>
<evidence type="ECO:0000256" key="30">
    <source>
        <dbReference type="ARBA" id="ARBA00071957"/>
    </source>
</evidence>
<comment type="catalytic activity">
    <reaction evidence="28">
        <text>1-(9Z-octadecenoyl)-2-O-(5Z,8Z,11Z,14Z-eicosatetraenyl)-sn-glycerol + H2O = 2-O-(5Z,8Z,11Z,14Z)-eicosatetraenylglycerol + (9Z)-octadecenoate + H(+)</text>
        <dbReference type="Rhea" id="RHEA:38527"/>
        <dbReference type="ChEBI" id="CHEBI:15377"/>
        <dbReference type="ChEBI" id="CHEBI:15378"/>
        <dbReference type="ChEBI" id="CHEBI:30823"/>
        <dbReference type="ChEBI" id="CHEBI:75913"/>
        <dbReference type="ChEBI" id="CHEBI:75914"/>
    </reaction>
    <physiologicalReaction direction="left-to-right" evidence="28">
        <dbReference type="Rhea" id="RHEA:38528"/>
    </physiologicalReaction>
</comment>
<keyword evidence="37" id="KW-1185">Reference proteome</keyword>
<name>A0A8S4Q1I2_OWEFU</name>
<dbReference type="PANTHER" id="PTHR45792:SF8">
    <property type="entry name" value="DIACYLGLYCEROL LIPASE-ALPHA"/>
    <property type="match status" value="1"/>
</dbReference>
<dbReference type="GO" id="GO:0019369">
    <property type="term" value="P:arachidonate metabolic process"/>
    <property type="evidence" value="ECO:0007669"/>
    <property type="project" value="TreeGrafter"/>
</dbReference>
<feature type="transmembrane region" description="Helical" evidence="34">
    <location>
        <begin position="58"/>
        <end position="78"/>
    </location>
</feature>
<keyword evidence="18" id="KW-0628">Postsynaptic cell membrane</keyword>
<evidence type="ECO:0000256" key="26">
    <source>
        <dbReference type="ARBA" id="ARBA00050861"/>
    </source>
</evidence>
<evidence type="ECO:0000256" key="15">
    <source>
        <dbReference type="ARBA" id="ARBA00023098"/>
    </source>
</evidence>
<proteinExistence type="inferred from homology"/>
<evidence type="ECO:0000256" key="4">
    <source>
        <dbReference type="ARBA" id="ARBA00010701"/>
    </source>
</evidence>
<dbReference type="Pfam" id="PF01764">
    <property type="entry name" value="Lipase_3"/>
    <property type="match status" value="1"/>
</dbReference>
<organism evidence="36 37">
    <name type="scientific">Owenia fusiformis</name>
    <name type="common">Polychaete worm</name>
    <dbReference type="NCBI Taxonomy" id="6347"/>
    <lineage>
        <taxon>Eukaryota</taxon>
        <taxon>Metazoa</taxon>
        <taxon>Spiralia</taxon>
        <taxon>Lophotrochozoa</taxon>
        <taxon>Annelida</taxon>
        <taxon>Polychaeta</taxon>
        <taxon>Sedentaria</taxon>
        <taxon>Canalipalpata</taxon>
        <taxon>Sabellida</taxon>
        <taxon>Oweniida</taxon>
        <taxon>Oweniidae</taxon>
        <taxon>Owenia</taxon>
    </lineage>
</organism>
<evidence type="ECO:0000256" key="22">
    <source>
        <dbReference type="ARBA" id="ARBA00037872"/>
    </source>
</evidence>
<evidence type="ECO:0000256" key="12">
    <source>
        <dbReference type="ARBA" id="ARBA00022963"/>
    </source>
</evidence>
<evidence type="ECO:0000256" key="29">
    <source>
        <dbReference type="ARBA" id="ARBA00063298"/>
    </source>
</evidence>
<dbReference type="AlphaFoldDB" id="A0A8S4Q1I2"/>
<dbReference type="GO" id="GO:0098839">
    <property type="term" value="C:postsynaptic density membrane"/>
    <property type="evidence" value="ECO:0007669"/>
    <property type="project" value="UniProtKB-SubCell"/>
</dbReference>
<dbReference type="GO" id="GO:0047372">
    <property type="term" value="F:monoacylglycerol lipase activity"/>
    <property type="evidence" value="ECO:0007669"/>
    <property type="project" value="UniProtKB-ARBA"/>
</dbReference>
<dbReference type="GO" id="GO:0098921">
    <property type="term" value="P:retrograde trans-synaptic signaling by endocannabinoid"/>
    <property type="evidence" value="ECO:0007669"/>
    <property type="project" value="UniProtKB-ARBA"/>
</dbReference>
<keyword evidence="14" id="KW-0770">Synapse</keyword>
<comment type="catalytic activity">
    <reaction evidence="26">
        <text>1-(9Z-octadecenoyl)-2-(5Z,8Z,11Z,14Z-eicosatetraenoyl)-sn-glycerol + H2O = 2-(5Z,8Z,11Z,14Z-eicosatetraenoyl)-glycerol + (9Z)-octadecenoate + H(+)</text>
        <dbReference type="Rhea" id="RHEA:38515"/>
        <dbReference type="ChEBI" id="CHEBI:15377"/>
        <dbReference type="ChEBI" id="CHEBI:15378"/>
        <dbReference type="ChEBI" id="CHEBI:30823"/>
        <dbReference type="ChEBI" id="CHEBI:52392"/>
        <dbReference type="ChEBI" id="CHEBI:75449"/>
    </reaction>
    <physiologicalReaction direction="left-to-right" evidence="26">
        <dbReference type="Rhea" id="RHEA:38516"/>
    </physiologicalReaction>
</comment>
<keyword evidence="6" id="KW-0597">Phosphoprotein</keyword>
<dbReference type="SUPFAM" id="SSF53474">
    <property type="entry name" value="alpha/beta-Hydrolases"/>
    <property type="match status" value="1"/>
</dbReference>
<feature type="transmembrane region" description="Helical" evidence="34">
    <location>
        <begin position="98"/>
        <end position="118"/>
    </location>
</feature>
<evidence type="ECO:0000256" key="16">
    <source>
        <dbReference type="ARBA" id="ARBA00023136"/>
    </source>
</evidence>
<evidence type="ECO:0000256" key="13">
    <source>
        <dbReference type="ARBA" id="ARBA00022989"/>
    </source>
</evidence>
<feature type="region of interest" description="Disordered" evidence="33">
    <location>
        <begin position="909"/>
        <end position="995"/>
    </location>
</feature>
<keyword evidence="11" id="KW-0106">Calcium</keyword>
<feature type="domain" description="Fungal lipase-type" evidence="35">
    <location>
        <begin position="433"/>
        <end position="568"/>
    </location>
</feature>
<comment type="catalytic activity">
    <reaction evidence="23">
        <text>1,2-di-(9Z-octadecenoyl)-sn-glycerol + H2O = 2-(9Z-octadecenoyl)-glycerol + (9Z)-octadecenoate + H(+)</text>
        <dbReference type="Rhea" id="RHEA:38511"/>
        <dbReference type="ChEBI" id="CHEBI:15377"/>
        <dbReference type="ChEBI" id="CHEBI:15378"/>
        <dbReference type="ChEBI" id="CHEBI:30823"/>
        <dbReference type="ChEBI" id="CHEBI:52333"/>
        <dbReference type="ChEBI" id="CHEBI:73990"/>
    </reaction>
    <physiologicalReaction direction="left-to-right" evidence="23">
        <dbReference type="Rhea" id="RHEA:38512"/>
    </physiologicalReaction>
</comment>
<evidence type="ECO:0000256" key="9">
    <source>
        <dbReference type="ARBA" id="ARBA00022753"/>
    </source>
</evidence>
<comment type="subcellular location">
    <subcellularLocation>
        <location evidence="2">Cell projection</location>
        <location evidence="2">Dendritic spine membrane</location>
        <topology evidence="2">Multi-pass membrane protein</topology>
    </subcellularLocation>
    <subcellularLocation>
        <location evidence="3">Early endosome membrane</location>
        <topology evidence="3">Multi-pass membrane protein</topology>
    </subcellularLocation>
    <subcellularLocation>
        <location evidence="22">Postsynaptic density membrane</location>
        <topology evidence="22">Multi-pass membrane protein</topology>
    </subcellularLocation>
</comment>
<dbReference type="InterPro" id="IPR002921">
    <property type="entry name" value="Fungal_lipase-type"/>
</dbReference>
<dbReference type="Gene3D" id="3.40.50.1820">
    <property type="entry name" value="alpha/beta hydrolase"/>
    <property type="match status" value="1"/>
</dbReference>
<dbReference type="CDD" id="cd00519">
    <property type="entry name" value="Lipase_3"/>
    <property type="match status" value="1"/>
</dbReference>
<evidence type="ECO:0000256" key="23">
    <source>
        <dbReference type="ARBA" id="ARBA00048382"/>
    </source>
</evidence>
<evidence type="ECO:0000259" key="35">
    <source>
        <dbReference type="Pfam" id="PF01764"/>
    </source>
</evidence>